<evidence type="ECO:0000313" key="4">
    <source>
        <dbReference type="EMBL" id="MDV2632844.1"/>
    </source>
</evidence>
<dbReference type="PANTHER" id="PTHR22916:SF51">
    <property type="entry name" value="GLYCOSYLTRANSFERASE EPSH-RELATED"/>
    <property type="match status" value="1"/>
</dbReference>
<organism evidence="4 5">
    <name type="scientific">Lactococcus lactis</name>
    <dbReference type="NCBI Taxonomy" id="1358"/>
    <lineage>
        <taxon>Bacteria</taxon>
        <taxon>Bacillati</taxon>
        <taxon>Bacillota</taxon>
        <taxon>Bacilli</taxon>
        <taxon>Lactobacillales</taxon>
        <taxon>Streptococcaceae</taxon>
        <taxon>Lactococcus</taxon>
    </lineage>
</organism>
<sequence>MKKVTVIIPVYNSQEWLSRLLDTVISQDFGIENIELILVNDKSTDQSLEIIKSYSQQYPESIQYIDKKINEGVAAARDDGLKRVNTPYFMFLDNDDFIDSDYVSVLYREIESEALDLVISGYRLVDINKEVIKTNSYEVKYGANYEAPCIWGEYT</sequence>
<gene>
    <name evidence="4" type="ORF">RZO31_08130</name>
</gene>
<dbReference type="InterPro" id="IPR029044">
    <property type="entry name" value="Nucleotide-diphossugar_trans"/>
</dbReference>
<protein>
    <submittedName>
        <fullName evidence="4">Glycosyltransferase family 2 protein</fullName>
        <ecNumber evidence="4">2.4.-.-</ecNumber>
    </submittedName>
</protein>
<keyword evidence="1 4" id="KW-0328">Glycosyltransferase</keyword>
<dbReference type="EC" id="2.4.-.-" evidence="4"/>
<dbReference type="CDD" id="cd00761">
    <property type="entry name" value="Glyco_tranf_GTA_type"/>
    <property type="match status" value="1"/>
</dbReference>
<comment type="caution">
    <text evidence="4">The sequence shown here is derived from an EMBL/GenBank/DDBJ whole genome shotgun (WGS) entry which is preliminary data.</text>
</comment>
<dbReference type="RefSeq" id="WP_017864034.1">
    <property type="nucleotide sequence ID" value="NZ_CP059049.1"/>
</dbReference>
<feature type="domain" description="Glycosyltransferase 2-like" evidence="3">
    <location>
        <begin position="5"/>
        <end position="133"/>
    </location>
</feature>
<evidence type="ECO:0000256" key="1">
    <source>
        <dbReference type="ARBA" id="ARBA00022676"/>
    </source>
</evidence>
<dbReference type="AlphaFoldDB" id="A0AAE4NQK0"/>
<dbReference type="Gene3D" id="3.90.550.10">
    <property type="entry name" value="Spore Coat Polysaccharide Biosynthesis Protein SpsA, Chain A"/>
    <property type="match status" value="1"/>
</dbReference>
<dbReference type="GO" id="GO:0016757">
    <property type="term" value="F:glycosyltransferase activity"/>
    <property type="evidence" value="ECO:0007669"/>
    <property type="project" value="UniProtKB-KW"/>
</dbReference>
<dbReference type="PANTHER" id="PTHR22916">
    <property type="entry name" value="GLYCOSYLTRANSFERASE"/>
    <property type="match status" value="1"/>
</dbReference>
<evidence type="ECO:0000259" key="3">
    <source>
        <dbReference type="Pfam" id="PF00535"/>
    </source>
</evidence>
<dbReference type="Pfam" id="PF00535">
    <property type="entry name" value="Glycos_transf_2"/>
    <property type="match status" value="1"/>
</dbReference>
<dbReference type="Proteomes" id="UP001186047">
    <property type="component" value="Unassembled WGS sequence"/>
</dbReference>
<dbReference type="SUPFAM" id="SSF53448">
    <property type="entry name" value="Nucleotide-diphospho-sugar transferases"/>
    <property type="match status" value="1"/>
</dbReference>
<reference evidence="4" key="1">
    <citation type="submission" date="2023-10" db="EMBL/GenBank/DDBJ databases">
        <title>Production of high quality cheese from raw caw milk (raw cheese).</title>
        <authorList>
            <person name="Samouris G."/>
        </authorList>
    </citation>
    <scope>NUCLEOTIDE SEQUENCE</scope>
    <source>
        <strain evidence="4">M17-3</strain>
    </source>
</reference>
<accession>A0AAE4NQK0</accession>
<dbReference type="InterPro" id="IPR001173">
    <property type="entry name" value="Glyco_trans_2-like"/>
</dbReference>
<evidence type="ECO:0000256" key="2">
    <source>
        <dbReference type="ARBA" id="ARBA00022679"/>
    </source>
</evidence>
<evidence type="ECO:0000313" key="5">
    <source>
        <dbReference type="Proteomes" id="UP001186047"/>
    </source>
</evidence>
<dbReference type="EMBL" id="JAWHVL010000019">
    <property type="protein sequence ID" value="MDV2632844.1"/>
    <property type="molecule type" value="Genomic_DNA"/>
</dbReference>
<keyword evidence="2 4" id="KW-0808">Transferase</keyword>
<proteinExistence type="predicted"/>
<name>A0AAE4NQK0_9LACT</name>